<dbReference type="EMBL" id="RJMB01000005">
    <property type="protein sequence ID" value="RNL85705.1"/>
    <property type="molecule type" value="Genomic_DNA"/>
</dbReference>
<organism evidence="1 2">
    <name type="scientific">Halostreptopolyspora alba</name>
    <dbReference type="NCBI Taxonomy" id="2487137"/>
    <lineage>
        <taxon>Bacteria</taxon>
        <taxon>Bacillati</taxon>
        <taxon>Actinomycetota</taxon>
        <taxon>Actinomycetes</taxon>
        <taxon>Streptosporangiales</taxon>
        <taxon>Nocardiopsidaceae</taxon>
        <taxon>Halostreptopolyspora</taxon>
    </lineage>
</organism>
<dbReference type="AlphaFoldDB" id="A0A3N0ED01"/>
<reference evidence="1 2" key="1">
    <citation type="submission" date="2018-11" db="EMBL/GenBank/DDBJ databases">
        <title>The genome draft of YIM 96095.</title>
        <authorList>
            <person name="Tang S.-K."/>
            <person name="Chunyu W.-X."/>
            <person name="Feng Y.-Z."/>
        </authorList>
    </citation>
    <scope>NUCLEOTIDE SEQUENCE [LARGE SCALE GENOMIC DNA]</scope>
    <source>
        <strain evidence="1 2">YIM 96095</strain>
    </source>
</reference>
<proteinExistence type="predicted"/>
<evidence type="ECO:0000313" key="2">
    <source>
        <dbReference type="Proteomes" id="UP000269198"/>
    </source>
</evidence>
<evidence type="ECO:0000313" key="1">
    <source>
        <dbReference type="EMBL" id="RNL85705.1"/>
    </source>
</evidence>
<dbReference type="Pfam" id="PF15575">
    <property type="entry name" value="Imm49"/>
    <property type="match status" value="2"/>
</dbReference>
<sequence length="574" mass="61551">MRISRHAVGAERLRAATEDFPARLSRRVDHQRHAGRASGGWATIAAELLDYAGARSVERPYLDRDTRMAVYSAAEAYLGVVALDGYSPRMPARVVLSYVNTTVSYAPDPAGERDATTRVAAADWMAALSLAVIVGAESTHGVTLLETTSAASLSPAERAFACHVLGEPANRRITSEEPGHPLALLGGSPTSDEPAFTTALRALAIRDRDGFWRALGAMLAAHRDSHGPHSPPRSLLPLAPIALAALAARDRGWDLAVESDYLPARLVTGGATGGRARPAPTLARPAVVERPPLAVSERHLAFLDEGTAEDVERAVSPRVRLDMLPQALAWTMGQQLHRFQLRSARDPKGHDPRQREAVAIASQSGAAIFRAATAPDDHVEVTIGHVTAPLRRTGHTPHVNGLHWRRAVCAALVADDAHSLDALVALDPELLAGERTTGAYRYYRDALHIYLSGADATAAVDRALWARERDAVATPEVLTPPAALLSRLVAGDPDGFALTLVEELEEHRDHFSFGPNAGDPTQLVNLDILALARHATVKGWPLPVRSDYLPEALLTRRAGLVEGAVSYRDTGPLS</sequence>
<accession>A0A3N0ED01</accession>
<name>A0A3N0ED01_9ACTN</name>
<evidence type="ECO:0008006" key="3">
    <source>
        <dbReference type="Google" id="ProtNLM"/>
    </source>
</evidence>
<dbReference type="OrthoDB" id="3416645at2"/>
<dbReference type="InterPro" id="IPR029074">
    <property type="entry name" value="Imm49"/>
</dbReference>
<gene>
    <name evidence="1" type="ORF">EFW17_06965</name>
</gene>
<keyword evidence="2" id="KW-1185">Reference proteome</keyword>
<protein>
    <recommendedName>
        <fullName evidence="3">Immunity 49 family protein</fullName>
    </recommendedName>
</protein>
<dbReference type="Proteomes" id="UP000269198">
    <property type="component" value="Unassembled WGS sequence"/>
</dbReference>
<comment type="caution">
    <text evidence="1">The sequence shown here is derived from an EMBL/GenBank/DDBJ whole genome shotgun (WGS) entry which is preliminary data.</text>
</comment>
<dbReference type="RefSeq" id="WP_123200484.1">
    <property type="nucleotide sequence ID" value="NZ_RJMB01000005.1"/>
</dbReference>